<dbReference type="InterPro" id="IPR000819">
    <property type="entry name" value="Peptidase_M17_C"/>
</dbReference>
<dbReference type="PRINTS" id="PR00481">
    <property type="entry name" value="LAMNOPPTDASE"/>
</dbReference>
<keyword evidence="4" id="KW-0378">Hydrolase</keyword>
<dbReference type="GO" id="GO:0070006">
    <property type="term" value="F:metalloaminopeptidase activity"/>
    <property type="evidence" value="ECO:0007669"/>
    <property type="project" value="InterPro"/>
</dbReference>
<evidence type="ECO:0000313" key="6">
    <source>
        <dbReference type="Proteomes" id="UP000492821"/>
    </source>
</evidence>
<dbReference type="PROSITE" id="PS00631">
    <property type="entry name" value="CYTOSOL_AP"/>
    <property type="match status" value="1"/>
</dbReference>
<dbReference type="SUPFAM" id="SSF53187">
    <property type="entry name" value="Zn-dependent exopeptidases"/>
    <property type="match status" value="1"/>
</dbReference>
<keyword evidence="2" id="KW-0031">Aminopeptidase</keyword>
<dbReference type="GO" id="GO:0030145">
    <property type="term" value="F:manganese ion binding"/>
    <property type="evidence" value="ECO:0007669"/>
    <property type="project" value="InterPro"/>
</dbReference>
<keyword evidence="6" id="KW-1185">Reference proteome</keyword>
<dbReference type="AlphaFoldDB" id="A0A7E4VHV5"/>
<evidence type="ECO:0000256" key="4">
    <source>
        <dbReference type="ARBA" id="ARBA00022801"/>
    </source>
</evidence>
<dbReference type="Proteomes" id="UP000492821">
    <property type="component" value="Unassembled WGS sequence"/>
</dbReference>
<organism evidence="6 7">
    <name type="scientific">Panagrellus redivivus</name>
    <name type="common">Microworm</name>
    <dbReference type="NCBI Taxonomy" id="6233"/>
    <lineage>
        <taxon>Eukaryota</taxon>
        <taxon>Metazoa</taxon>
        <taxon>Ecdysozoa</taxon>
        <taxon>Nematoda</taxon>
        <taxon>Chromadorea</taxon>
        <taxon>Rhabditida</taxon>
        <taxon>Tylenchina</taxon>
        <taxon>Panagrolaimomorpha</taxon>
        <taxon>Panagrolaimoidea</taxon>
        <taxon>Panagrolaimidae</taxon>
        <taxon>Panagrellus</taxon>
    </lineage>
</organism>
<protein>
    <submittedName>
        <fullName evidence="7">CYTOSOL_AP domain-containing protein</fullName>
    </submittedName>
</protein>
<sequence length="535" mass="57367">MLLLQVLDWSREVVDSLVSTLLSGPDFPKQWTAISKARSTMSTLSVSPGLSQKLALPHAQIVIVGTKPYLRNLAFSEPLVSKLAGVDEKVFKAALEQLSGTSSVPLYLNLAKIVSIPSECSRHNSPSNSDNLFRELKSTSIVDGVKTLSIILYSPYEHLLAHVAAIAKAFPSYTRKTTTKKGLEEIKVEIVVTDDKTLSDADVKFLQTLGEHMRICAQQVDAPCNEFHSKVFADDAVKLIDNLGVPIEKTIIVGEALKEQGFGGIYHVGKAAINPPVFAAFSHKPAGATKTFALVGKGIVYDTGGMQIKTKTGMPGMKQDMAGAAALLGAFCTLVRSGFKENLSVLLCIAENNISPVANKPDDIITMLSGKTVEINNTDAEGRLVLADGVYYAKTKLNANVIIDMATLTGAQMYATGKLHAGVLTNSDEWELKATRAGRASGDLVHPFVFAPDLHFGDLKSPLADMKNSNLGSTIGPPSSIAGLFIASHIDFAKGLDWLHFDIAYPAQHGERGTAYGVPLICRLLGEYTDVGVTK</sequence>
<dbReference type="InterPro" id="IPR041417">
    <property type="entry name" value="NPEPL1_N"/>
</dbReference>
<dbReference type="InterPro" id="IPR011356">
    <property type="entry name" value="Leucine_aapep/pepB"/>
</dbReference>
<dbReference type="WBParaSite" id="Pan_g21058.t2">
    <property type="protein sequence ID" value="Pan_g21058.t2"/>
    <property type="gene ID" value="Pan_g21058"/>
</dbReference>
<dbReference type="GO" id="GO:0006508">
    <property type="term" value="P:proteolysis"/>
    <property type="evidence" value="ECO:0007669"/>
    <property type="project" value="UniProtKB-KW"/>
</dbReference>
<dbReference type="CDD" id="cd00433">
    <property type="entry name" value="Peptidase_M17"/>
    <property type="match status" value="1"/>
</dbReference>
<accession>A0A7E4VHV5</accession>
<feature type="domain" description="Cytosol aminopeptidase" evidence="5">
    <location>
        <begin position="377"/>
        <end position="384"/>
    </location>
</feature>
<evidence type="ECO:0000256" key="1">
    <source>
        <dbReference type="ARBA" id="ARBA00009528"/>
    </source>
</evidence>
<reference evidence="6" key="1">
    <citation type="journal article" date="2013" name="Genetics">
        <title>The draft genome and transcriptome of Panagrellus redivivus are shaped by the harsh demands of a free-living lifestyle.</title>
        <authorList>
            <person name="Srinivasan J."/>
            <person name="Dillman A.R."/>
            <person name="Macchietto M.G."/>
            <person name="Heikkinen L."/>
            <person name="Lakso M."/>
            <person name="Fracchia K.M."/>
            <person name="Antoshechkin I."/>
            <person name="Mortazavi A."/>
            <person name="Wong G."/>
            <person name="Sternberg P.W."/>
        </authorList>
    </citation>
    <scope>NUCLEOTIDE SEQUENCE [LARGE SCALE GENOMIC DNA]</scope>
    <source>
        <strain evidence="6">MT8872</strain>
    </source>
</reference>
<proteinExistence type="inferred from homology"/>
<evidence type="ECO:0000259" key="5">
    <source>
        <dbReference type="PROSITE" id="PS00631"/>
    </source>
</evidence>
<name>A0A7E4VHV5_PANRE</name>
<dbReference type="Pfam" id="PF18295">
    <property type="entry name" value="Pdase_M17_N2"/>
    <property type="match status" value="1"/>
</dbReference>
<dbReference type="PANTHER" id="PTHR11963">
    <property type="entry name" value="LEUCINE AMINOPEPTIDASE-RELATED"/>
    <property type="match status" value="1"/>
</dbReference>
<dbReference type="PANTHER" id="PTHR11963:SF4">
    <property type="entry name" value="AMINOPEPTIDASE NPEPL1-RELATED"/>
    <property type="match status" value="1"/>
</dbReference>
<keyword evidence="3" id="KW-0645">Protease</keyword>
<dbReference type="Pfam" id="PF00883">
    <property type="entry name" value="Peptidase_M17"/>
    <property type="match status" value="1"/>
</dbReference>
<comment type="similarity">
    <text evidence="1">Belongs to the peptidase M17 family.</text>
</comment>
<reference evidence="7" key="2">
    <citation type="submission" date="2020-10" db="UniProtKB">
        <authorList>
            <consortium name="WormBaseParasite"/>
        </authorList>
    </citation>
    <scope>IDENTIFICATION</scope>
</reference>
<evidence type="ECO:0000313" key="7">
    <source>
        <dbReference type="WBParaSite" id="Pan_g21058.t2"/>
    </source>
</evidence>
<evidence type="ECO:0000256" key="2">
    <source>
        <dbReference type="ARBA" id="ARBA00022438"/>
    </source>
</evidence>
<dbReference type="Gene3D" id="3.40.630.10">
    <property type="entry name" value="Zn peptidases"/>
    <property type="match status" value="1"/>
</dbReference>
<evidence type="ECO:0000256" key="3">
    <source>
        <dbReference type="ARBA" id="ARBA00022670"/>
    </source>
</evidence>
<dbReference type="Gene3D" id="3.40.50.10590">
    <property type="entry name" value="Zn-dependent exopeptidases"/>
    <property type="match status" value="1"/>
</dbReference>
<dbReference type="GO" id="GO:0005737">
    <property type="term" value="C:cytoplasm"/>
    <property type="evidence" value="ECO:0007669"/>
    <property type="project" value="InterPro"/>
</dbReference>